<keyword evidence="2" id="KW-1185">Reference proteome</keyword>
<sequence length="68" mass="7594">MSEVVTQITMLTKKEVSDEDKEAVLEAKGADSLEEVAEQMEPAVEQILAKQFRDAEIVLLDVNTEVEE</sequence>
<protein>
    <submittedName>
        <fullName evidence="1">Uncharacterized protein</fullName>
    </submittedName>
</protein>
<accession>R4TMJ9</accession>
<gene>
    <name evidence="1" type="primary">53</name>
    <name evidence="1" type="ORF">HGTV1_53</name>
</gene>
<dbReference type="RefSeq" id="YP_008059261.1">
    <property type="nucleotide sequence ID" value="NC_021328.1"/>
</dbReference>
<name>R4TMJ9_9CAUD</name>
<organism evidence="1 2">
    <name type="scientific">Halogranum tailed virus 1</name>
    <dbReference type="NCBI Taxonomy" id="1273749"/>
    <lineage>
        <taxon>Viruses</taxon>
        <taxon>Duplodnaviria</taxon>
        <taxon>Heunggongvirae</taxon>
        <taxon>Uroviricota</taxon>
        <taxon>Caudoviricetes</taxon>
        <taxon>Thumleimavirales</taxon>
        <taxon>Halomagnusviridae</taxon>
        <taxon>Hagravirus</taxon>
        <taxon>Hagravirus capitaneum</taxon>
        <taxon>Hagravirus HGTV1</taxon>
    </lineage>
</organism>
<reference evidence="1 2" key="1">
    <citation type="submission" date="2012-12" db="EMBL/GenBank/DDBJ databases">
        <authorList>
            <person name="Sencilo A."/>
            <person name="Jacobs-Sera D."/>
            <person name="Russell D.A."/>
            <person name="Ko C."/>
            <person name="Atanasova N."/>
            <person name="Osterlund E."/>
            <person name="Oksanen H.M."/>
            <person name="Bamford D.H."/>
            <person name="Hatfull G.F."/>
            <person name="Roine E."/>
            <person name="Hendrix R.W."/>
        </authorList>
    </citation>
    <scope>NUCLEOTIDE SEQUENCE [LARGE SCALE GENOMIC DNA]</scope>
</reference>
<proteinExistence type="predicted"/>
<dbReference type="EMBL" id="KC292026">
    <property type="protein sequence ID" value="AGM11383.1"/>
    <property type="molecule type" value="Genomic_DNA"/>
</dbReference>
<dbReference type="Proteomes" id="UP000202786">
    <property type="component" value="Segment"/>
</dbReference>
<dbReference type="GeneID" id="16193896"/>
<evidence type="ECO:0000313" key="1">
    <source>
        <dbReference type="EMBL" id="AGM11383.1"/>
    </source>
</evidence>
<dbReference type="KEGG" id="vg:16193896"/>
<evidence type="ECO:0000313" key="2">
    <source>
        <dbReference type="Proteomes" id="UP000202786"/>
    </source>
</evidence>